<dbReference type="SUPFAM" id="SSF53807">
    <property type="entry name" value="Helical backbone' metal receptor"/>
    <property type="match status" value="1"/>
</dbReference>
<evidence type="ECO:0000256" key="6">
    <source>
        <dbReference type="SAM" id="SignalP"/>
    </source>
</evidence>
<protein>
    <submittedName>
        <fullName evidence="8">Iron complex transport system substrate-binding protein</fullName>
    </submittedName>
</protein>
<dbReference type="Proteomes" id="UP000256941">
    <property type="component" value="Unassembled WGS sequence"/>
</dbReference>
<dbReference type="PANTHER" id="PTHR30532:SF24">
    <property type="entry name" value="FERRIC ENTEROBACTIN-BINDING PERIPLASMIC PROTEIN FEPB"/>
    <property type="match status" value="1"/>
</dbReference>
<comment type="subcellular location">
    <subcellularLocation>
        <location evidence="1">Cell envelope</location>
    </subcellularLocation>
</comment>
<dbReference type="InterPro" id="IPR002491">
    <property type="entry name" value="ABC_transptr_periplasmic_BD"/>
</dbReference>
<comment type="similarity">
    <text evidence="2">Belongs to the bacterial solute-binding protein 8 family.</text>
</comment>
<evidence type="ECO:0000256" key="1">
    <source>
        <dbReference type="ARBA" id="ARBA00004196"/>
    </source>
</evidence>
<dbReference type="InterPro" id="IPR051313">
    <property type="entry name" value="Bact_iron-sidero_bind"/>
</dbReference>
<dbReference type="PROSITE" id="PS50983">
    <property type="entry name" value="FE_B12_PBP"/>
    <property type="match status" value="1"/>
</dbReference>
<evidence type="ECO:0000256" key="2">
    <source>
        <dbReference type="ARBA" id="ARBA00008814"/>
    </source>
</evidence>
<proteinExistence type="inferred from homology"/>
<evidence type="ECO:0000313" key="9">
    <source>
        <dbReference type="Proteomes" id="UP000256941"/>
    </source>
</evidence>
<dbReference type="NCBIfam" id="NF008200">
    <property type="entry name" value="PRK10957.1"/>
    <property type="match status" value="1"/>
</dbReference>
<dbReference type="Pfam" id="PF01497">
    <property type="entry name" value="Peripla_BP_2"/>
    <property type="match status" value="1"/>
</dbReference>
<dbReference type="PANTHER" id="PTHR30532">
    <property type="entry name" value="IRON III DICITRATE-BINDING PERIPLASMIC PROTEIN"/>
    <property type="match status" value="1"/>
</dbReference>
<reference evidence="8 9" key="1">
    <citation type="submission" date="2018-08" db="EMBL/GenBank/DDBJ databases">
        <title>Genomic Encyclopedia of Archaeal and Bacterial Type Strains, Phase II (KMG-II): from individual species to whole genera.</title>
        <authorList>
            <person name="Goeker M."/>
        </authorList>
    </citation>
    <scope>NUCLEOTIDE SEQUENCE [LARGE SCALE GENOMIC DNA]</scope>
    <source>
        <strain evidence="8 9">DSM 17099</strain>
    </source>
</reference>
<sequence length="313" mass="33224">MPTRLAPLLLALILPAAALADEGWPRSIPDALGEAKVAAPPQRIVSTSPSLTGILLAIDAPLAATASAMVGPLTDHKGFFTQWAATADQRGVELLYPNLNFDIEALIVQEPDLVVASSVGGDSILPYLDQLRAQEVPVIVLDYANDGWEKLAHSLGRATGHEADAARMTQDFARRAAEAKAGLSLPPGDVSIVSYNFSGTYSVGKPESPQARVLAALGFSVAGLPDEMRGEVSRSADFDFVSHENLPAAITGDSVFLLNGTEQTVREFSADPVLANLPAVREGRVYPLGPNSFRVDYYSGLQIIETVAPYFAK</sequence>
<evidence type="ECO:0000313" key="8">
    <source>
        <dbReference type="EMBL" id="REF68755.1"/>
    </source>
</evidence>
<evidence type="ECO:0000256" key="5">
    <source>
        <dbReference type="ARBA" id="ARBA00022729"/>
    </source>
</evidence>
<evidence type="ECO:0000256" key="3">
    <source>
        <dbReference type="ARBA" id="ARBA00022448"/>
    </source>
</evidence>
<dbReference type="RefSeq" id="WP_116222856.1">
    <property type="nucleotide sequence ID" value="NZ_CP038197.1"/>
</dbReference>
<feature type="signal peptide" evidence="6">
    <location>
        <begin position="1"/>
        <end position="20"/>
    </location>
</feature>
<keyword evidence="4" id="KW-0408">Iron</keyword>
<keyword evidence="4" id="KW-0406">Ion transport</keyword>
<feature type="domain" description="Fe/B12 periplasmic-binding" evidence="7">
    <location>
        <begin position="43"/>
        <end position="313"/>
    </location>
</feature>
<name>A0A3D9XDU9_PARVE</name>
<dbReference type="EMBL" id="QTUJ01000003">
    <property type="protein sequence ID" value="REF68755.1"/>
    <property type="molecule type" value="Genomic_DNA"/>
</dbReference>
<organism evidence="8 9">
    <name type="scientific">Paracoccus versutus</name>
    <name type="common">Thiobacillus versutus</name>
    <dbReference type="NCBI Taxonomy" id="34007"/>
    <lineage>
        <taxon>Bacteria</taxon>
        <taxon>Pseudomonadati</taxon>
        <taxon>Pseudomonadota</taxon>
        <taxon>Alphaproteobacteria</taxon>
        <taxon>Rhodobacterales</taxon>
        <taxon>Paracoccaceae</taxon>
        <taxon>Paracoccus</taxon>
    </lineage>
</organism>
<evidence type="ECO:0000256" key="4">
    <source>
        <dbReference type="ARBA" id="ARBA00022496"/>
    </source>
</evidence>
<accession>A0A3D9XDU9</accession>
<feature type="chain" id="PRO_5017792420" evidence="6">
    <location>
        <begin position="21"/>
        <end position="313"/>
    </location>
</feature>
<evidence type="ECO:0000259" key="7">
    <source>
        <dbReference type="PROSITE" id="PS50983"/>
    </source>
</evidence>
<keyword evidence="3" id="KW-0813">Transport</keyword>
<keyword evidence="5 6" id="KW-0732">Signal</keyword>
<keyword evidence="4" id="KW-0410">Iron transport</keyword>
<dbReference type="GO" id="GO:1901678">
    <property type="term" value="P:iron coordination entity transport"/>
    <property type="evidence" value="ECO:0007669"/>
    <property type="project" value="UniProtKB-ARBA"/>
</dbReference>
<dbReference type="GO" id="GO:0030288">
    <property type="term" value="C:outer membrane-bounded periplasmic space"/>
    <property type="evidence" value="ECO:0007669"/>
    <property type="project" value="TreeGrafter"/>
</dbReference>
<dbReference type="Gene3D" id="3.40.50.1980">
    <property type="entry name" value="Nitrogenase molybdenum iron protein domain"/>
    <property type="match status" value="2"/>
</dbReference>
<dbReference type="AlphaFoldDB" id="A0A3D9XDU9"/>
<gene>
    <name evidence="8" type="ORF">BDD41_3827</name>
</gene>
<comment type="caution">
    <text evidence="8">The sequence shown here is derived from an EMBL/GenBank/DDBJ whole genome shotgun (WGS) entry which is preliminary data.</text>
</comment>